<reference evidence="2 3" key="1">
    <citation type="submission" date="2024-05" db="EMBL/GenBank/DDBJ databases">
        <title>Genome sequencing and assembly of Indian major carp, Cirrhinus mrigala (Hamilton, 1822).</title>
        <authorList>
            <person name="Mohindra V."/>
            <person name="Chowdhury L.M."/>
            <person name="Lal K."/>
            <person name="Jena J.K."/>
        </authorList>
    </citation>
    <scope>NUCLEOTIDE SEQUENCE [LARGE SCALE GENOMIC DNA]</scope>
    <source>
        <strain evidence="2">CM1030</strain>
        <tissue evidence="2">Blood</tissue>
    </source>
</reference>
<feature type="compositionally biased region" description="Low complexity" evidence="1">
    <location>
        <begin position="8"/>
        <end position="28"/>
    </location>
</feature>
<feature type="compositionally biased region" description="Low complexity" evidence="1">
    <location>
        <begin position="40"/>
        <end position="59"/>
    </location>
</feature>
<comment type="caution">
    <text evidence="2">The sequence shown here is derived from an EMBL/GenBank/DDBJ whole genome shotgun (WGS) entry which is preliminary data.</text>
</comment>
<evidence type="ECO:0000313" key="3">
    <source>
        <dbReference type="Proteomes" id="UP001529510"/>
    </source>
</evidence>
<accession>A0ABD0MMF6</accession>
<feature type="compositionally biased region" description="Polar residues" evidence="1">
    <location>
        <begin position="29"/>
        <end position="39"/>
    </location>
</feature>
<organism evidence="2 3">
    <name type="scientific">Cirrhinus mrigala</name>
    <name type="common">Mrigala</name>
    <dbReference type="NCBI Taxonomy" id="683832"/>
    <lineage>
        <taxon>Eukaryota</taxon>
        <taxon>Metazoa</taxon>
        <taxon>Chordata</taxon>
        <taxon>Craniata</taxon>
        <taxon>Vertebrata</taxon>
        <taxon>Euteleostomi</taxon>
        <taxon>Actinopterygii</taxon>
        <taxon>Neopterygii</taxon>
        <taxon>Teleostei</taxon>
        <taxon>Ostariophysi</taxon>
        <taxon>Cypriniformes</taxon>
        <taxon>Cyprinidae</taxon>
        <taxon>Labeoninae</taxon>
        <taxon>Labeonini</taxon>
        <taxon>Cirrhinus</taxon>
    </lineage>
</organism>
<feature type="region of interest" description="Disordered" evidence="1">
    <location>
        <begin position="1"/>
        <end position="77"/>
    </location>
</feature>
<evidence type="ECO:0000256" key="1">
    <source>
        <dbReference type="SAM" id="MobiDB-lite"/>
    </source>
</evidence>
<proteinExistence type="predicted"/>
<gene>
    <name evidence="2" type="ORF">M9458_054592</name>
</gene>
<dbReference type="AlphaFoldDB" id="A0ABD0MMF6"/>
<evidence type="ECO:0000313" key="2">
    <source>
        <dbReference type="EMBL" id="KAL0150165.1"/>
    </source>
</evidence>
<dbReference type="Proteomes" id="UP001529510">
    <property type="component" value="Unassembled WGS sequence"/>
</dbReference>
<keyword evidence="3" id="KW-1185">Reference proteome</keyword>
<sequence length="103" mass="11230">MYDLNNVSGNSQYSQQQAQYQQSSGAHQTFSQQQYPSQAGYSAQPQGYGPGQGSSSQYPHSTRHTAPYSQDQPLSHRGPTLLSSIMFCKHPKPSPALKGILNA</sequence>
<dbReference type="EMBL" id="JAMKFB020000306">
    <property type="protein sequence ID" value="KAL0150165.1"/>
    <property type="molecule type" value="Genomic_DNA"/>
</dbReference>
<protein>
    <submittedName>
        <fullName evidence="2">Uncharacterized protein</fullName>
    </submittedName>
</protein>
<name>A0ABD0MMF6_CIRMR</name>